<dbReference type="Pfam" id="PF07730">
    <property type="entry name" value="HisKA_3"/>
    <property type="match status" value="1"/>
</dbReference>
<keyword evidence="3" id="KW-0902">Two-component regulatory system</keyword>
<dbReference type="InterPro" id="IPR036890">
    <property type="entry name" value="HATPase_C_sf"/>
</dbReference>
<dbReference type="GO" id="GO:0016301">
    <property type="term" value="F:kinase activity"/>
    <property type="evidence" value="ECO:0007669"/>
    <property type="project" value="UniProtKB-KW"/>
</dbReference>
<keyword evidence="4" id="KW-1133">Transmembrane helix</keyword>
<reference evidence="7" key="1">
    <citation type="journal article" date="2019" name="Int. J. Syst. Evol. Microbiol.">
        <title>The Global Catalogue of Microorganisms (GCM) 10K type strain sequencing project: providing services to taxonomists for standard genome sequencing and annotation.</title>
        <authorList>
            <consortium name="The Broad Institute Genomics Platform"/>
            <consortium name="The Broad Institute Genome Sequencing Center for Infectious Disease"/>
            <person name="Wu L."/>
            <person name="Ma J."/>
        </authorList>
    </citation>
    <scope>NUCLEOTIDE SEQUENCE [LARGE SCALE GENOMIC DNA]</scope>
    <source>
        <strain evidence="7">JCM 17130</strain>
    </source>
</reference>
<accession>A0ABW4L228</accession>
<feature type="domain" description="Signal transduction histidine kinase subgroup 3 dimerisation and phosphoacceptor" evidence="5">
    <location>
        <begin position="191"/>
        <end position="253"/>
    </location>
</feature>
<keyword evidence="4" id="KW-0812">Transmembrane</keyword>
<evidence type="ECO:0000313" key="7">
    <source>
        <dbReference type="Proteomes" id="UP001597277"/>
    </source>
</evidence>
<dbReference type="Proteomes" id="UP001597277">
    <property type="component" value="Unassembled WGS sequence"/>
</dbReference>
<sequence length="378" mass="40280">MRRTDLLALAVALPVTLGLITGVPVAVLQAQGEQVTRGPAWLWWMLLVGFLVAFTLAEFLSDHPRRLLAVGSFVVQAVLGVAVILLIGQGVGFANVILVFGAALSCQVLPRWATAVLVAVNTIIAGFATSSAGGWLEPALTALFYLFIQIVSVASVISWQRQQAVSQDLAEAHVQLSATSALLADSTRSAERLRIARDLHDVAGHQLTALALELEVAAHRAEPPAQEHVIRARNIATDLLDNVRDVVSDLRDDSGDLRQTLERVVAAVPAPAVHLSVGEDVVADEARTTALVRAVQEIAANTIRHAREAENLWIELTRENGNLVLSAADDGWGATDVALGNGLRGIRERAEQLGGTARFLRSSSTRGGFATRLEVPAS</sequence>
<feature type="transmembrane region" description="Helical" evidence="4">
    <location>
        <begin position="142"/>
        <end position="159"/>
    </location>
</feature>
<dbReference type="EMBL" id="JBHUEE010000001">
    <property type="protein sequence ID" value="MFD1716872.1"/>
    <property type="molecule type" value="Genomic_DNA"/>
</dbReference>
<keyword evidence="1" id="KW-0808">Transferase</keyword>
<dbReference type="InterPro" id="IPR011712">
    <property type="entry name" value="Sig_transdc_His_kin_sub3_dim/P"/>
</dbReference>
<evidence type="ECO:0000256" key="1">
    <source>
        <dbReference type="ARBA" id="ARBA00022679"/>
    </source>
</evidence>
<keyword evidence="2 6" id="KW-0418">Kinase</keyword>
<evidence type="ECO:0000256" key="3">
    <source>
        <dbReference type="ARBA" id="ARBA00023012"/>
    </source>
</evidence>
<dbReference type="PANTHER" id="PTHR24421:SF59">
    <property type="entry name" value="OXYGEN SENSOR HISTIDINE KINASE NREB"/>
    <property type="match status" value="1"/>
</dbReference>
<dbReference type="Gene3D" id="3.30.565.10">
    <property type="entry name" value="Histidine kinase-like ATPase, C-terminal domain"/>
    <property type="match status" value="1"/>
</dbReference>
<evidence type="ECO:0000256" key="2">
    <source>
        <dbReference type="ARBA" id="ARBA00022777"/>
    </source>
</evidence>
<organism evidence="6 7">
    <name type="scientific">Georgenia deserti</name>
    <dbReference type="NCBI Taxonomy" id="2093781"/>
    <lineage>
        <taxon>Bacteria</taxon>
        <taxon>Bacillati</taxon>
        <taxon>Actinomycetota</taxon>
        <taxon>Actinomycetes</taxon>
        <taxon>Micrococcales</taxon>
        <taxon>Bogoriellaceae</taxon>
        <taxon>Georgenia</taxon>
    </lineage>
</organism>
<comment type="caution">
    <text evidence="6">The sequence shown here is derived from an EMBL/GenBank/DDBJ whole genome shotgun (WGS) entry which is preliminary data.</text>
</comment>
<evidence type="ECO:0000313" key="6">
    <source>
        <dbReference type="EMBL" id="MFD1716872.1"/>
    </source>
</evidence>
<dbReference type="RefSeq" id="WP_388002291.1">
    <property type="nucleotide sequence ID" value="NZ_JBHUEE010000001.1"/>
</dbReference>
<feature type="transmembrane region" description="Helical" evidence="4">
    <location>
        <begin position="116"/>
        <end position="136"/>
    </location>
</feature>
<dbReference type="InterPro" id="IPR050482">
    <property type="entry name" value="Sensor_HK_TwoCompSys"/>
</dbReference>
<gene>
    <name evidence="6" type="ORF">ACFSE6_03430</name>
</gene>
<evidence type="ECO:0000256" key="4">
    <source>
        <dbReference type="SAM" id="Phobius"/>
    </source>
</evidence>
<dbReference type="PANTHER" id="PTHR24421">
    <property type="entry name" value="NITRATE/NITRITE SENSOR PROTEIN NARX-RELATED"/>
    <property type="match status" value="1"/>
</dbReference>
<feature type="transmembrane region" description="Helical" evidence="4">
    <location>
        <begin position="40"/>
        <end position="60"/>
    </location>
</feature>
<dbReference type="Gene3D" id="1.20.5.1930">
    <property type="match status" value="1"/>
</dbReference>
<evidence type="ECO:0000259" key="5">
    <source>
        <dbReference type="Pfam" id="PF07730"/>
    </source>
</evidence>
<proteinExistence type="predicted"/>
<keyword evidence="7" id="KW-1185">Reference proteome</keyword>
<keyword evidence="4" id="KW-0472">Membrane</keyword>
<protein>
    <submittedName>
        <fullName evidence="6">Sensor histidine kinase</fullName>
    </submittedName>
</protein>
<name>A0ABW4L228_9MICO</name>
<dbReference type="SUPFAM" id="SSF55874">
    <property type="entry name" value="ATPase domain of HSP90 chaperone/DNA topoisomerase II/histidine kinase"/>
    <property type="match status" value="1"/>
</dbReference>
<dbReference type="CDD" id="cd16917">
    <property type="entry name" value="HATPase_UhpB-NarQ-NarX-like"/>
    <property type="match status" value="1"/>
</dbReference>